<gene>
    <name evidence="1" type="ORF">IRJ41_000709</name>
</gene>
<dbReference type="Proteomes" id="UP001059041">
    <property type="component" value="Linkage Group LG15"/>
</dbReference>
<comment type="caution">
    <text evidence="1">The sequence shown here is derived from an EMBL/GenBank/DDBJ whole genome shotgun (WGS) entry which is preliminary data.</text>
</comment>
<dbReference type="EMBL" id="JAFHDT010000015">
    <property type="protein sequence ID" value="KAI7799342.1"/>
    <property type="molecule type" value="Genomic_DNA"/>
</dbReference>
<keyword evidence="2" id="KW-1185">Reference proteome</keyword>
<name>A0A9W7TNL8_TRIRA</name>
<evidence type="ECO:0000313" key="1">
    <source>
        <dbReference type="EMBL" id="KAI7799342.1"/>
    </source>
</evidence>
<protein>
    <submittedName>
        <fullName evidence="1">Regulator of G-protein signaling 7</fullName>
    </submittedName>
</protein>
<sequence length="51" mass="5665">MAQTSTCSQSSNGVSDEAPNMLVYRKALILSSGCRRISTSKIKWKLFIWGL</sequence>
<accession>A0A9W7TNL8</accession>
<reference evidence="1" key="1">
    <citation type="submission" date="2021-02" db="EMBL/GenBank/DDBJ databases">
        <title>Comparative genomics reveals that relaxation of natural selection precedes convergent phenotypic evolution of cavefish.</title>
        <authorList>
            <person name="Peng Z."/>
        </authorList>
    </citation>
    <scope>NUCLEOTIDE SEQUENCE</scope>
    <source>
        <tissue evidence="1">Muscle</tissue>
    </source>
</reference>
<proteinExistence type="predicted"/>
<dbReference type="AlphaFoldDB" id="A0A9W7TNL8"/>
<evidence type="ECO:0000313" key="2">
    <source>
        <dbReference type="Proteomes" id="UP001059041"/>
    </source>
</evidence>
<organism evidence="1 2">
    <name type="scientific">Triplophysa rosa</name>
    <name type="common">Cave loach</name>
    <dbReference type="NCBI Taxonomy" id="992332"/>
    <lineage>
        <taxon>Eukaryota</taxon>
        <taxon>Metazoa</taxon>
        <taxon>Chordata</taxon>
        <taxon>Craniata</taxon>
        <taxon>Vertebrata</taxon>
        <taxon>Euteleostomi</taxon>
        <taxon>Actinopterygii</taxon>
        <taxon>Neopterygii</taxon>
        <taxon>Teleostei</taxon>
        <taxon>Ostariophysi</taxon>
        <taxon>Cypriniformes</taxon>
        <taxon>Nemacheilidae</taxon>
        <taxon>Triplophysa</taxon>
    </lineage>
</organism>